<gene>
    <name evidence="1" type="ORF">E2553_00115</name>
</gene>
<accession>A0A4Y8N1P5</accession>
<organism evidence="1 2">
    <name type="scientific">Paraburkholderia dipogonis</name>
    <dbReference type="NCBI Taxonomy" id="1211383"/>
    <lineage>
        <taxon>Bacteria</taxon>
        <taxon>Pseudomonadati</taxon>
        <taxon>Pseudomonadota</taxon>
        <taxon>Betaproteobacteria</taxon>
        <taxon>Burkholderiales</taxon>
        <taxon>Burkholderiaceae</taxon>
        <taxon>Paraburkholderia</taxon>
    </lineage>
</organism>
<protein>
    <submittedName>
        <fullName evidence="1">Uncharacterized protein</fullName>
    </submittedName>
</protein>
<name>A0A4Y8N1P5_9BURK</name>
<dbReference type="AlphaFoldDB" id="A0A4Y8N1P5"/>
<dbReference type="EMBL" id="SNVI01000001">
    <property type="protein sequence ID" value="TFE43575.1"/>
    <property type="molecule type" value="Genomic_DNA"/>
</dbReference>
<evidence type="ECO:0000313" key="1">
    <source>
        <dbReference type="EMBL" id="TFE43575.1"/>
    </source>
</evidence>
<evidence type="ECO:0000313" key="2">
    <source>
        <dbReference type="Proteomes" id="UP000297385"/>
    </source>
</evidence>
<dbReference type="GeneID" id="97307190"/>
<dbReference type="RefSeq" id="WP_134455525.1">
    <property type="nucleotide sequence ID" value="NZ_JBHSSZ010000030.1"/>
</dbReference>
<dbReference type="Proteomes" id="UP000297385">
    <property type="component" value="Unassembled WGS sequence"/>
</dbReference>
<proteinExistence type="predicted"/>
<reference evidence="1 2" key="1">
    <citation type="submission" date="2019-03" db="EMBL/GenBank/DDBJ databases">
        <title>Complete Genome Sequence of Paraburkholderia dipogonis ICMP 19430T, a Nitrogen-fixing Symbiont of the South African Invasive Legume Dipogon lignosus in New Zealand.</title>
        <authorList>
            <person name="De Meyer S.E."/>
        </authorList>
    </citation>
    <scope>NUCLEOTIDE SEQUENCE [LARGE SCALE GENOMIC DNA]</scope>
    <source>
        <strain evidence="1 2">ICMP 19430</strain>
    </source>
</reference>
<sequence length="102" mass="12064">MYLKSERISPSQPAASGLSHIQLSKLRCEMAGTARRRADRARIKKNRGYYWWGRRLNSEELGKVVDTPTPCSCWMCGNPRRYLKKDKLTVWEQRWFQQVDDD</sequence>
<comment type="caution">
    <text evidence="1">The sequence shown here is derived from an EMBL/GenBank/DDBJ whole genome shotgun (WGS) entry which is preliminary data.</text>
</comment>